<keyword evidence="4" id="KW-1185">Reference proteome</keyword>
<dbReference type="AlphaFoldDB" id="A0A9P7BCE2"/>
<reference evidence="3 4" key="1">
    <citation type="submission" date="2020-11" db="EMBL/GenBank/DDBJ databases">
        <title>Kefir isolates.</title>
        <authorList>
            <person name="Marcisauskas S."/>
            <person name="Kim Y."/>
            <person name="Blasche S."/>
        </authorList>
    </citation>
    <scope>NUCLEOTIDE SEQUENCE [LARGE SCALE GENOMIC DNA]</scope>
    <source>
        <strain evidence="3 4">OG2</strain>
    </source>
</reference>
<dbReference type="Proteomes" id="UP000750334">
    <property type="component" value="Unassembled WGS sequence"/>
</dbReference>
<name>A0A9P7BCE2_MAUEX</name>
<dbReference type="PANTHER" id="PTHR28008">
    <property type="entry name" value="DOMAIN PROTEIN, PUTATIVE (AFU_ORTHOLOGUE AFUA_3G10980)-RELATED"/>
    <property type="match status" value="1"/>
</dbReference>
<sequence>MIESWLVVKCFVHRKIKLRGRALSWIRSHAVAYMQVIEPQEIEIEENNDAGTNTTNGNEQGITVDKYLLCLIICTLFVAIGSEFMQSIVTAGKRSFDIGDILCNSLGSLLGISLAYFVDRVNSR</sequence>
<accession>A0A9P7BCE2</accession>
<dbReference type="InterPro" id="IPR006976">
    <property type="entry name" value="VanZ-like"/>
</dbReference>
<protein>
    <recommendedName>
        <fullName evidence="2">VanZ-like domain-containing protein</fullName>
    </recommendedName>
</protein>
<gene>
    <name evidence="3" type="ORF">C6P45_002009</name>
</gene>
<proteinExistence type="predicted"/>
<keyword evidence="1" id="KW-0812">Transmembrane</keyword>
<comment type="caution">
    <text evidence="3">The sequence shown here is derived from an EMBL/GenBank/DDBJ whole genome shotgun (WGS) entry which is preliminary data.</text>
</comment>
<feature type="domain" description="VanZ-like" evidence="2">
    <location>
        <begin position="69"/>
        <end position="117"/>
    </location>
</feature>
<dbReference type="EMBL" id="PUHR01000020">
    <property type="protein sequence ID" value="KAG0670633.1"/>
    <property type="molecule type" value="Genomic_DNA"/>
</dbReference>
<keyword evidence="1" id="KW-1133">Transmembrane helix</keyword>
<keyword evidence="1" id="KW-0472">Membrane</keyword>
<evidence type="ECO:0000256" key="1">
    <source>
        <dbReference type="SAM" id="Phobius"/>
    </source>
</evidence>
<evidence type="ECO:0000313" key="4">
    <source>
        <dbReference type="Proteomes" id="UP000750334"/>
    </source>
</evidence>
<dbReference type="PANTHER" id="PTHR28008:SF1">
    <property type="entry name" value="DOMAIN PROTEIN, PUTATIVE (AFU_ORTHOLOGUE AFUA_3G10980)-RELATED"/>
    <property type="match status" value="1"/>
</dbReference>
<feature type="transmembrane region" description="Helical" evidence="1">
    <location>
        <begin position="67"/>
        <end position="86"/>
    </location>
</feature>
<feature type="transmembrane region" description="Helical" evidence="1">
    <location>
        <begin position="98"/>
        <end position="118"/>
    </location>
</feature>
<dbReference type="Pfam" id="PF04892">
    <property type="entry name" value="VanZ"/>
    <property type="match status" value="1"/>
</dbReference>
<organism evidence="3 4">
    <name type="scientific">Maudiozyma exigua</name>
    <name type="common">Yeast</name>
    <name type="synonym">Kazachstania exigua</name>
    <dbReference type="NCBI Taxonomy" id="34358"/>
    <lineage>
        <taxon>Eukaryota</taxon>
        <taxon>Fungi</taxon>
        <taxon>Dikarya</taxon>
        <taxon>Ascomycota</taxon>
        <taxon>Saccharomycotina</taxon>
        <taxon>Saccharomycetes</taxon>
        <taxon>Saccharomycetales</taxon>
        <taxon>Saccharomycetaceae</taxon>
        <taxon>Maudiozyma</taxon>
    </lineage>
</organism>
<evidence type="ECO:0000259" key="2">
    <source>
        <dbReference type="Pfam" id="PF04892"/>
    </source>
</evidence>
<evidence type="ECO:0000313" key="3">
    <source>
        <dbReference type="EMBL" id="KAG0670633.1"/>
    </source>
</evidence>
<dbReference type="OrthoDB" id="63581at2759"/>